<protein>
    <recommendedName>
        <fullName evidence="3">DUF3055 domain-containing protein</fullName>
    </recommendedName>
</protein>
<dbReference type="EMBL" id="FOIT01000003">
    <property type="protein sequence ID" value="SEW01577.1"/>
    <property type="molecule type" value="Genomic_DNA"/>
</dbReference>
<keyword evidence="2" id="KW-1185">Reference proteome</keyword>
<dbReference type="AlphaFoldDB" id="A0A662Z5H6"/>
<accession>A0A662Z5H6</accession>
<dbReference type="InterPro" id="IPR021415">
    <property type="entry name" value="SAV0927-like"/>
</dbReference>
<proteinExistence type="predicted"/>
<dbReference type="RefSeq" id="WP_091475137.1">
    <property type="nucleotide sequence ID" value="NZ_FOIT01000003.1"/>
</dbReference>
<dbReference type="OrthoDB" id="2381902at2"/>
<sequence length="96" mass="10986">MIDFYLYDDTEDTSTRFVSFVGDENRYDLAVMQTTRFFGKSIVMNMQNNKFGIFGTDDLDEEGFTSYALGYTEEEAAEVEVFLREVISPGMDIGDL</sequence>
<dbReference type="Proteomes" id="UP000243605">
    <property type="component" value="Unassembled WGS sequence"/>
</dbReference>
<evidence type="ECO:0000313" key="1">
    <source>
        <dbReference type="EMBL" id="SEW01577.1"/>
    </source>
</evidence>
<dbReference type="Pfam" id="PF11256">
    <property type="entry name" value="SAV0927-like"/>
    <property type="match status" value="1"/>
</dbReference>
<reference evidence="1 2" key="1">
    <citation type="submission" date="2016-10" db="EMBL/GenBank/DDBJ databases">
        <authorList>
            <person name="Varghese N."/>
            <person name="Submissions S."/>
        </authorList>
    </citation>
    <scope>NUCLEOTIDE SEQUENCE [LARGE SCALE GENOMIC DNA]</scope>
    <source>
        <strain evidence="1 2">IBRC-M10081</strain>
    </source>
</reference>
<organism evidence="1 2">
    <name type="scientific">Aliicoccus persicus</name>
    <dbReference type="NCBI Taxonomy" id="930138"/>
    <lineage>
        <taxon>Bacteria</taxon>
        <taxon>Bacillati</taxon>
        <taxon>Bacillota</taxon>
        <taxon>Bacilli</taxon>
        <taxon>Bacillales</taxon>
        <taxon>Staphylococcaceae</taxon>
        <taxon>Aliicoccus</taxon>
    </lineage>
</organism>
<evidence type="ECO:0008006" key="3">
    <source>
        <dbReference type="Google" id="ProtNLM"/>
    </source>
</evidence>
<evidence type="ECO:0000313" key="2">
    <source>
        <dbReference type="Proteomes" id="UP000243605"/>
    </source>
</evidence>
<name>A0A662Z5H6_9STAP</name>
<gene>
    <name evidence="1" type="ORF">SAMN05192557_1240</name>
</gene>